<evidence type="ECO:0000313" key="2">
    <source>
        <dbReference type="EMBL" id="SFG22498.1"/>
    </source>
</evidence>
<dbReference type="EMBL" id="JACBZA010000001">
    <property type="protein sequence ID" value="NYH83382.1"/>
    <property type="molecule type" value="Genomic_DNA"/>
</dbReference>
<gene>
    <name evidence="1" type="ORF">FHR37_002233</name>
    <name evidence="2" type="ORF">SAMN05421678_104370</name>
</gene>
<dbReference type="Proteomes" id="UP000199052">
    <property type="component" value="Unassembled WGS sequence"/>
</dbReference>
<keyword evidence="1" id="KW-0456">Lyase</keyword>
<dbReference type="AlphaFoldDB" id="A0A1I2Q2I5"/>
<protein>
    <submittedName>
        <fullName evidence="1">Lactoylglutathione lyase</fullName>
    </submittedName>
</protein>
<dbReference type="Proteomes" id="UP000533017">
    <property type="component" value="Unassembled WGS sequence"/>
</dbReference>
<evidence type="ECO:0000313" key="1">
    <source>
        <dbReference type="EMBL" id="NYH83382.1"/>
    </source>
</evidence>
<dbReference type="SUPFAM" id="SSF54593">
    <property type="entry name" value="Glyoxalase/Bleomycin resistance protein/Dihydroxybiphenyl dioxygenase"/>
    <property type="match status" value="1"/>
</dbReference>
<dbReference type="PANTHER" id="PTHR36503">
    <property type="entry name" value="BLR2520 PROTEIN"/>
    <property type="match status" value="1"/>
</dbReference>
<dbReference type="STRING" id="504797.SAMN05421678_104370"/>
<dbReference type="EMBL" id="FOOI01000004">
    <property type="protein sequence ID" value="SFG22498.1"/>
    <property type="molecule type" value="Genomic_DNA"/>
</dbReference>
<name>A0A1I2Q2I5_9ACTN</name>
<reference evidence="2 3" key="1">
    <citation type="submission" date="2016-10" db="EMBL/GenBank/DDBJ databases">
        <authorList>
            <person name="de Groot N.N."/>
        </authorList>
    </citation>
    <scope>NUCLEOTIDE SEQUENCE [LARGE SCALE GENOMIC DNA]</scope>
    <source>
        <strain evidence="2 3">CPCC 202808</strain>
    </source>
</reference>
<dbReference type="InterPro" id="IPR029068">
    <property type="entry name" value="Glyas_Bleomycin-R_OHBP_Dase"/>
</dbReference>
<dbReference type="PANTHER" id="PTHR36503:SF1">
    <property type="entry name" value="BLR2520 PROTEIN"/>
    <property type="match status" value="1"/>
</dbReference>
<reference evidence="1 4" key="2">
    <citation type="submission" date="2020-07" db="EMBL/GenBank/DDBJ databases">
        <title>Sequencing the genomes of 1000 actinobacteria strains.</title>
        <authorList>
            <person name="Klenk H.-P."/>
        </authorList>
    </citation>
    <scope>NUCLEOTIDE SEQUENCE [LARGE SCALE GENOMIC DNA]</scope>
    <source>
        <strain evidence="1 4">DSM 45117</strain>
    </source>
</reference>
<dbReference type="RefSeq" id="WP_092882812.1">
    <property type="nucleotide sequence ID" value="NZ_FOOI01000004.1"/>
</dbReference>
<organism evidence="2 3">
    <name type="scientific">Actinopolymorpha cephalotaxi</name>
    <dbReference type="NCBI Taxonomy" id="504797"/>
    <lineage>
        <taxon>Bacteria</taxon>
        <taxon>Bacillati</taxon>
        <taxon>Actinomycetota</taxon>
        <taxon>Actinomycetes</taxon>
        <taxon>Propionibacteriales</taxon>
        <taxon>Actinopolymorphaceae</taxon>
        <taxon>Actinopolymorpha</taxon>
    </lineage>
</organism>
<evidence type="ECO:0000313" key="4">
    <source>
        <dbReference type="Proteomes" id="UP000533017"/>
    </source>
</evidence>
<keyword evidence="4" id="KW-1185">Reference proteome</keyword>
<dbReference type="Gene3D" id="3.10.180.10">
    <property type="entry name" value="2,3-Dihydroxybiphenyl 1,2-Dioxygenase, domain 1"/>
    <property type="match status" value="2"/>
</dbReference>
<sequence>MAAIKAITIEAPDPGAANAFYDRAFGLGGTIRTRAGEAATTGFRGCALSLVVSQPGTVDSLIGTAIDAGATTLKPATKSFWGYGGVVQAPDGTIWKVATSAKKNTGPVTRDVDDIVLLLGVNDVKASKEFYVNHGLTVSRSFGRKYVEFDGSSSSVKLALYGRKAAARDVGVDPDGSGSHRVVIGTDAGPFTDPDGFAWEPAPA</sequence>
<proteinExistence type="predicted"/>
<accession>A0A1I2Q2I5</accession>
<dbReference type="OrthoDB" id="4825162at2"/>
<evidence type="ECO:0000313" key="3">
    <source>
        <dbReference type="Proteomes" id="UP000199052"/>
    </source>
</evidence>
<dbReference type="GO" id="GO:0016829">
    <property type="term" value="F:lyase activity"/>
    <property type="evidence" value="ECO:0007669"/>
    <property type="project" value="UniProtKB-KW"/>
</dbReference>